<evidence type="ECO:0000313" key="1">
    <source>
        <dbReference type="EMBL" id="AGS53507.1"/>
    </source>
</evidence>
<dbReference type="AlphaFoldDB" id="A0A806KFW6"/>
<dbReference type="EMBL" id="JQ844235">
    <property type="protein sequence ID" value="AGS53507.1"/>
    <property type="molecule type" value="Genomic_DNA"/>
</dbReference>
<organism evidence="1">
    <name type="scientific">uncultured bacterium contig00055</name>
    <dbReference type="NCBI Taxonomy" id="1181539"/>
    <lineage>
        <taxon>Bacteria</taxon>
        <taxon>environmental samples</taxon>
    </lineage>
</organism>
<protein>
    <submittedName>
        <fullName evidence="1">Uncharacterized protein</fullName>
    </submittedName>
</protein>
<sequence length="59" mass="6783">MAYLKDKPEWTEGVHQIEKNDLVRGGPDGPDNLPLRDLAKRTKYLKKLFGTVVTIEEEE</sequence>
<name>A0A806KFW6_9BACT</name>
<accession>A0A806KFW6</accession>
<reference evidence="1" key="1">
    <citation type="submission" date="2012-03" db="EMBL/GenBank/DDBJ databases">
        <title>Functional metagenomics reveals considerable lignocellulase gene clusters in the gut microbiome of a wood-feeding higher termite.</title>
        <authorList>
            <person name="Liu N."/>
        </authorList>
    </citation>
    <scope>NUCLEOTIDE SEQUENCE</scope>
</reference>
<proteinExistence type="predicted"/>